<protein>
    <submittedName>
        <fullName evidence="2">Transcriptional regulator</fullName>
    </submittedName>
</protein>
<dbReference type="Gene3D" id="1.10.10.10">
    <property type="entry name" value="Winged helix-like DNA-binding domain superfamily/Winged helix DNA-binding domain"/>
    <property type="match status" value="1"/>
</dbReference>
<dbReference type="RefSeq" id="WP_152811536.1">
    <property type="nucleotide sequence ID" value="NZ_VJXX01000001.1"/>
</dbReference>
<dbReference type="EMBL" id="VJXX01000001">
    <property type="protein sequence ID" value="MPY09220.1"/>
    <property type="molecule type" value="Genomic_DNA"/>
</dbReference>
<dbReference type="Proteomes" id="UP000326464">
    <property type="component" value="Unassembled WGS sequence"/>
</dbReference>
<dbReference type="SUPFAM" id="SSF46785">
    <property type="entry name" value="Winged helix' DNA-binding domain"/>
    <property type="match status" value="1"/>
</dbReference>
<dbReference type="InterPro" id="IPR036388">
    <property type="entry name" value="WH-like_DNA-bd_sf"/>
</dbReference>
<evidence type="ECO:0000259" key="1">
    <source>
        <dbReference type="Pfam" id="PF13601"/>
    </source>
</evidence>
<evidence type="ECO:0000313" key="2">
    <source>
        <dbReference type="EMBL" id="MPY09220.1"/>
    </source>
</evidence>
<dbReference type="InterPro" id="IPR027395">
    <property type="entry name" value="WH_DNA-bd_dom"/>
</dbReference>
<dbReference type="Pfam" id="PF13601">
    <property type="entry name" value="HTH_34"/>
    <property type="match status" value="1"/>
</dbReference>
<sequence>MSAQDTPAHPRHLLAETLGHPVRFSLMAALAQTEEFDFATLRDHLQVSDSVLSKQVAALETAGYVKVRKGFIGKRPRTWLKATKEGQAVWRSHLAALREIAADL</sequence>
<dbReference type="PANTHER" id="PTHR37318:SF1">
    <property type="entry name" value="BSL7504 PROTEIN"/>
    <property type="match status" value="1"/>
</dbReference>
<feature type="domain" description="Winged helix DNA-binding" evidence="1">
    <location>
        <begin position="22"/>
        <end position="100"/>
    </location>
</feature>
<comment type="caution">
    <text evidence="2">The sequence shown here is derived from an EMBL/GenBank/DDBJ whole genome shotgun (WGS) entry which is preliminary data.</text>
</comment>
<accession>A0A7X1TM59</accession>
<gene>
    <name evidence="2" type="ORF">FNH21_00475</name>
</gene>
<proteinExistence type="predicted"/>
<evidence type="ECO:0000313" key="3">
    <source>
        <dbReference type="Proteomes" id="UP000326464"/>
    </source>
</evidence>
<dbReference type="InterPro" id="IPR036390">
    <property type="entry name" value="WH_DNA-bd_sf"/>
</dbReference>
<organism evidence="2 3">
    <name type="scientific">Arthrobacter bussei</name>
    <dbReference type="NCBI Taxonomy" id="2594179"/>
    <lineage>
        <taxon>Bacteria</taxon>
        <taxon>Bacillati</taxon>
        <taxon>Actinomycetota</taxon>
        <taxon>Actinomycetes</taxon>
        <taxon>Micrococcales</taxon>
        <taxon>Micrococcaceae</taxon>
        <taxon>Arthrobacter</taxon>
    </lineage>
</organism>
<dbReference type="PANTHER" id="PTHR37318">
    <property type="entry name" value="BSL7504 PROTEIN"/>
    <property type="match status" value="1"/>
</dbReference>
<keyword evidence="3" id="KW-1185">Reference proteome</keyword>
<dbReference type="OrthoDB" id="4952043at2"/>
<name>A0A7X1TM59_9MICC</name>
<reference evidence="3" key="1">
    <citation type="submission" date="2019-07" db="EMBL/GenBank/DDBJ databases">
        <title>Arthrobacter KR32 sp. nov., isolated from mountain cheese made of cows milk.</title>
        <authorList>
            <person name="Flegler A."/>
        </authorList>
    </citation>
    <scope>NUCLEOTIDE SEQUENCE [LARGE SCALE GENOMIC DNA]</scope>
    <source>
        <strain evidence="3">KR32</strain>
    </source>
</reference>
<dbReference type="AlphaFoldDB" id="A0A7X1TM59"/>